<feature type="binding site" evidence="5 8">
    <location>
        <begin position="157"/>
        <end position="159"/>
    </location>
    <ligand>
        <name>substrate</name>
    </ligand>
</feature>
<feature type="binding site" evidence="5 8">
    <location>
        <begin position="72"/>
        <end position="79"/>
    </location>
    <ligand>
        <name>substrate</name>
    </ligand>
</feature>
<protein>
    <recommendedName>
        <fullName evidence="5 6">Octanoyltransferase</fullName>
        <ecNumber evidence="5 6">2.3.1.181</ecNumber>
    </recommendedName>
    <alternativeName>
        <fullName evidence="5">Lipoate-protein ligase B</fullName>
    </alternativeName>
    <alternativeName>
        <fullName evidence="5">Lipoyl/octanoyl transferase</fullName>
    </alternativeName>
    <alternativeName>
        <fullName evidence="5">Octanoyl-[acyl-carrier-protein]-protein N-octanoyltransferase</fullName>
    </alternativeName>
</protein>
<feature type="binding site" evidence="5 8">
    <location>
        <begin position="144"/>
        <end position="146"/>
    </location>
    <ligand>
        <name>substrate</name>
    </ligand>
</feature>
<evidence type="ECO:0000256" key="3">
    <source>
        <dbReference type="ARBA" id="ARBA00023315"/>
    </source>
</evidence>
<dbReference type="Proteomes" id="UP000580797">
    <property type="component" value="Unassembled WGS sequence"/>
</dbReference>
<dbReference type="SUPFAM" id="SSF55681">
    <property type="entry name" value="Class II aaRS and biotin synthetases"/>
    <property type="match status" value="1"/>
</dbReference>
<evidence type="ECO:0000256" key="8">
    <source>
        <dbReference type="PIRSR" id="PIRSR016262-2"/>
    </source>
</evidence>
<comment type="catalytic activity">
    <reaction evidence="5 6">
        <text>octanoyl-[ACP] + L-lysyl-[protein] = N(6)-octanoyl-L-lysyl-[protein] + holo-[ACP] + H(+)</text>
        <dbReference type="Rhea" id="RHEA:17665"/>
        <dbReference type="Rhea" id="RHEA-COMP:9636"/>
        <dbReference type="Rhea" id="RHEA-COMP:9685"/>
        <dbReference type="Rhea" id="RHEA-COMP:9752"/>
        <dbReference type="Rhea" id="RHEA-COMP:9928"/>
        <dbReference type="ChEBI" id="CHEBI:15378"/>
        <dbReference type="ChEBI" id="CHEBI:29969"/>
        <dbReference type="ChEBI" id="CHEBI:64479"/>
        <dbReference type="ChEBI" id="CHEBI:78463"/>
        <dbReference type="ChEBI" id="CHEBI:78809"/>
        <dbReference type="EC" id="2.3.1.181"/>
    </reaction>
</comment>
<evidence type="ECO:0000256" key="6">
    <source>
        <dbReference type="PIRNR" id="PIRNR016262"/>
    </source>
</evidence>
<dbReference type="EMBL" id="CP018135">
    <property type="protein sequence ID" value="APF39755.1"/>
    <property type="molecule type" value="Genomic_DNA"/>
</dbReference>
<dbReference type="KEGG" id="nae:BHE16_00525"/>
<feature type="site" description="Lowers pKa of active site Cys" evidence="5 9">
    <location>
        <position position="141"/>
    </location>
</feature>
<dbReference type="STRING" id="556325.BHE16_00525"/>
<comment type="pathway">
    <text evidence="1 5 6">Protein modification; protein lipoylation via endogenous pathway; protein N(6)-(lipoyl)lysine from octanoyl-[acyl-carrier-protein]: step 1/2.</text>
</comment>
<dbReference type="PROSITE" id="PS01313">
    <property type="entry name" value="LIPB"/>
    <property type="match status" value="1"/>
</dbReference>
<dbReference type="InterPro" id="IPR000544">
    <property type="entry name" value="Octanoyltransferase"/>
</dbReference>
<evidence type="ECO:0000313" key="14">
    <source>
        <dbReference type="Proteomes" id="UP000580797"/>
    </source>
</evidence>
<reference evidence="12 14" key="2">
    <citation type="submission" date="2020-08" db="EMBL/GenBank/DDBJ databases">
        <title>Sequencing the genomes of 1000 actinobacteria strains.</title>
        <authorList>
            <person name="Klenk H.-P."/>
        </authorList>
    </citation>
    <scope>NUCLEOTIDE SEQUENCE [LARGE SCALE GENOMIC DNA]</scope>
    <source>
        <strain evidence="12 14">DSM 105783</strain>
    </source>
</reference>
<evidence type="ECO:0000313" key="13">
    <source>
        <dbReference type="Proteomes" id="UP000183530"/>
    </source>
</evidence>
<keyword evidence="5" id="KW-0963">Cytoplasm</keyword>
<dbReference type="InterPro" id="IPR045864">
    <property type="entry name" value="aa-tRNA-synth_II/BPL/LPL"/>
</dbReference>
<dbReference type="PANTHER" id="PTHR10993">
    <property type="entry name" value="OCTANOYLTRANSFERASE"/>
    <property type="match status" value="1"/>
</dbReference>
<keyword evidence="3 5" id="KW-0012">Acyltransferase</keyword>
<dbReference type="GO" id="GO:0005737">
    <property type="term" value="C:cytoplasm"/>
    <property type="evidence" value="ECO:0007669"/>
    <property type="project" value="UniProtKB-SubCell"/>
</dbReference>
<accession>A0A1L2ZK38</accession>
<comment type="function">
    <text evidence="4 5 6">Catalyzes the transfer of endogenously produced octanoic acid from octanoyl-acyl-carrier-protein onto the lipoyl domains of lipoate-dependent enzymes. Lipoyl-ACP can also act as a substrate although octanoyl-ACP is likely to be the physiological substrate.</text>
</comment>
<comment type="subcellular location">
    <subcellularLocation>
        <location evidence="5">Cytoplasm</location>
    </subcellularLocation>
</comment>
<feature type="domain" description="BPL/LPL catalytic" evidence="10">
    <location>
        <begin position="34"/>
        <end position="214"/>
    </location>
</feature>
<dbReference type="UniPathway" id="UPA00538">
    <property type="reaction ID" value="UER00592"/>
</dbReference>
<dbReference type="EC" id="2.3.1.181" evidence="5 6"/>
<keyword evidence="13" id="KW-1185">Reference proteome</keyword>
<dbReference type="InterPro" id="IPR004143">
    <property type="entry name" value="BPL_LPL_catalytic"/>
</dbReference>
<dbReference type="PROSITE" id="PS51733">
    <property type="entry name" value="BPL_LPL_CATALYTIC"/>
    <property type="match status" value="1"/>
</dbReference>
<evidence type="ECO:0000256" key="2">
    <source>
        <dbReference type="ARBA" id="ARBA00022679"/>
    </source>
</evidence>
<dbReference type="CDD" id="cd16444">
    <property type="entry name" value="LipB"/>
    <property type="match status" value="1"/>
</dbReference>
<gene>
    <name evidence="5" type="primary">lipB</name>
    <name evidence="11" type="ORF">BHE16_00525</name>
    <name evidence="12" type="ORF">HD598_002467</name>
</gene>
<dbReference type="PIRSF" id="PIRSF016262">
    <property type="entry name" value="LPLase"/>
    <property type="match status" value="1"/>
</dbReference>
<evidence type="ECO:0000313" key="12">
    <source>
        <dbReference type="EMBL" id="MBB5513780.1"/>
    </source>
</evidence>
<evidence type="ECO:0000256" key="7">
    <source>
        <dbReference type="PIRSR" id="PIRSR016262-1"/>
    </source>
</evidence>
<dbReference type="Pfam" id="PF21948">
    <property type="entry name" value="LplA-B_cat"/>
    <property type="match status" value="1"/>
</dbReference>
<dbReference type="GO" id="GO:0016874">
    <property type="term" value="F:ligase activity"/>
    <property type="evidence" value="ECO:0007669"/>
    <property type="project" value="UniProtKB-KW"/>
</dbReference>
<comment type="similarity">
    <text evidence="5 6">Belongs to the LipB family.</text>
</comment>
<organism evidence="11 13">
    <name type="scientific">Neomicrococcus aestuarii</name>
    <dbReference type="NCBI Taxonomy" id="556325"/>
    <lineage>
        <taxon>Bacteria</taxon>
        <taxon>Bacillati</taxon>
        <taxon>Actinomycetota</taxon>
        <taxon>Actinomycetes</taxon>
        <taxon>Micrococcales</taxon>
        <taxon>Micrococcaceae</taxon>
        <taxon>Neomicrococcus</taxon>
    </lineage>
</organism>
<dbReference type="RefSeq" id="WP_071893229.1">
    <property type="nucleotide sequence ID" value="NZ_BAAARH010000008.1"/>
</dbReference>
<evidence type="ECO:0000313" key="11">
    <source>
        <dbReference type="EMBL" id="APF39755.1"/>
    </source>
</evidence>
<feature type="active site" description="Acyl-thioester intermediate" evidence="5 7">
    <location>
        <position position="175"/>
    </location>
</feature>
<dbReference type="EMBL" id="JACHDR010000001">
    <property type="protein sequence ID" value="MBB5513780.1"/>
    <property type="molecule type" value="Genomic_DNA"/>
</dbReference>
<dbReference type="PANTHER" id="PTHR10993:SF7">
    <property type="entry name" value="LIPOYLTRANSFERASE 2, MITOCHONDRIAL-RELATED"/>
    <property type="match status" value="1"/>
</dbReference>
<sequence>MNPTITVLGLDPDFVPYQEAWDLQKKTHEAVANHSQSPEIFLLEHQAVYTAGKRTEDHDRPTDGTPVIDVDRGGLLTWHGPGQLVGYPIIELADKAAIRPYVETLEQALMNVIADYGIKGERVKGRSGVWIVGDGITPDRKIAAIGIRVDHGVTMHGFALNCSHTLDPYNIIVPCGISDAGVTTMSLEAGRTITPSDVVERVSEELVKLLTPLMKSVAPATEAPQMEGISA</sequence>
<dbReference type="AlphaFoldDB" id="A0A1L2ZK38"/>
<dbReference type="Gene3D" id="3.30.930.10">
    <property type="entry name" value="Bira Bifunctional Protein, Domain 2"/>
    <property type="match status" value="1"/>
</dbReference>
<comment type="miscellaneous">
    <text evidence="5">In the reaction, the free carboxyl group of octanoic acid is attached via an amide linkage to the epsilon-amino group of a specific lysine residue of lipoyl domains of lipoate-dependent enzymes.</text>
</comment>
<evidence type="ECO:0000259" key="10">
    <source>
        <dbReference type="PROSITE" id="PS51733"/>
    </source>
</evidence>
<evidence type="ECO:0000256" key="9">
    <source>
        <dbReference type="PIRSR" id="PIRSR016262-3"/>
    </source>
</evidence>
<dbReference type="InterPro" id="IPR020605">
    <property type="entry name" value="Octanoyltransferase_CS"/>
</dbReference>
<evidence type="ECO:0000256" key="5">
    <source>
        <dbReference type="HAMAP-Rule" id="MF_00013"/>
    </source>
</evidence>
<name>A0A1L2ZK38_9MICC</name>
<evidence type="ECO:0000256" key="1">
    <source>
        <dbReference type="ARBA" id="ARBA00004821"/>
    </source>
</evidence>
<dbReference type="NCBIfam" id="TIGR00214">
    <property type="entry name" value="lipB"/>
    <property type="match status" value="1"/>
</dbReference>
<dbReference type="OrthoDB" id="9787061at2"/>
<keyword evidence="11" id="KW-0436">Ligase</keyword>
<reference evidence="11 13" key="1">
    <citation type="submission" date="2016-11" db="EMBL/GenBank/DDBJ databases">
        <title>Genome sequencing of Zhihengliuella aestuarii B18 antagonistic to Plasmodiophora brassicae.</title>
        <authorList>
            <person name="Luo Y."/>
        </authorList>
    </citation>
    <scope>NUCLEOTIDE SEQUENCE [LARGE SCALE GENOMIC DNA]</scope>
    <source>
        <strain evidence="11 13">B18</strain>
    </source>
</reference>
<proteinExistence type="inferred from homology"/>
<dbReference type="GO" id="GO:0009249">
    <property type="term" value="P:protein lipoylation"/>
    <property type="evidence" value="ECO:0007669"/>
    <property type="project" value="InterPro"/>
</dbReference>
<dbReference type="Proteomes" id="UP000183530">
    <property type="component" value="Chromosome"/>
</dbReference>
<dbReference type="HAMAP" id="MF_00013">
    <property type="entry name" value="LipB"/>
    <property type="match status" value="1"/>
</dbReference>
<dbReference type="GO" id="GO:0033819">
    <property type="term" value="F:lipoyl(octanoyl) transferase activity"/>
    <property type="evidence" value="ECO:0007669"/>
    <property type="project" value="UniProtKB-EC"/>
</dbReference>
<evidence type="ECO:0000256" key="4">
    <source>
        <dbReference type="ARBA" id="ARBA00024732"/>
    </source>
</evidence>
<keyword evidence="2 5" id="KW-0808">Transferase</keyword>
<dbReference type="NCBIfam" id="NF010925">
    <property type="entry name" value="PRK14345.1"/>
    <property type="match status" value="1"/>
</dbReference>